<accession>A0A926EWF8</accession>
<feature type="transmembrane region" description="Helical" evidence="1">
    <location>
        <begin position="53"/>
        <end position="76"/>
    </location>
</feature>
<gene>
    <name evidence="2" type="ORF">H8707_05565</name>
</gene>
<keyword evidence="1" id="KW-1133">Transmembrane helix</keyword>
<feature type="transmembrane region" description="Helical" evidence="1">
    <location>
        <begin position="214"/>
        <end position="238"/>
    </location>
</feature>
<dbReference type="AlphaFoldDB" id="A0A926EWF8"/>
<protein>
    <submittedName>
        <fullName evidence="2">ABC transporter permease</fullName>
    </submittedName>
</protein>
<dbReference type="EMBL" id="JACRTG010000016">
    <property type="protein sequence ID" value="MBC8587704.1"/>
    <property type="molecule type" value="Genomic_DNA"/>
</dbReference>
<dbReference type="PANTHER" id="PTHR37305:SF1">
    <property type="entry name" value="MEMBRANE PROTEIN"/>
    <property type="match status" value="1"/>
</dbReference>
<reference evidence="2" key="1">
    <citation type="submission" date="2020-08" db="EMBL/GenBank/DDBJ databases">
        <title>Genome public.</title>
        <authorList>
            <person name="Liu C."/>
            <person name="Sun Q."/>
        </authorList>
    </citation>
    <scope>NUCLEOTIDE SEQUENCE</scope>
    <source>
        <strain evidence="2">BX21</strain>
    </source>
</reference>
<dbReference type="Pfam" id="PF12730">
    <property type="entry name" value="ABC2_membrane_4"/>
    <property type="match status" value="1"/>
</dbReference>
<feature type="transmembrane region" description="Helical" evidence="1">
    <location>
        <begin position="103"/>
        <end position="135"/>
    </location>
</feature>
<evidence type="ECO:0000313" key="3">
    <source>
        <dbReference type="Proteomes" id="UP000601171"/>
    </source>
</evidence>
<comment type="caution">
    <text evidence="2">The sequence shown here is derived from an EMBL/GenBank/DDBJ whole genome shotgun (WGS) entry which is preliminary data.</text>
</comment>
<name>A0A926EWF8_9FIRM</name>
<dbReference type="PANTHER" id="PTHR37305">
    <property type="entry name" value="INTEGRAL MEMBRANE PROTEIN-RELATED"/>
    <property type="match status" value="1"/>
</dbReference>
<organism evidence="2 3">
    <name type="scientific">Paratissierella segnis</name>
    <dbReference type="NCBI Taxonomy" id="2763679"/>
    <lineage>
        <taxon>Bacteria</taxon>
        <taxon>Bacillati</taxon>
        <taxon>Bacillota</taxon>
        <taxon>Tissierellia</taxon>
        <taxon>Tissierellales</taxon>
        <taxon>Tissierellaceae</taxon>
        <taxon>Paratissierella</taxon>
    </lineage>
</organism>
<feature type="transmembrane region" description="Helical" evidence="1">
    <location>
        <begin position="175"/>
        <end position="194"/>
    </location>
</feature>
<sequence>MLNLLRSDFYKLKRSKTFLTCLGILALVVAYIIIDFSSSAYTKEQLSPSTFHWIYMLFQVPYFIPVCQALFITMLITNEYSTGTIKDSVSLGFSRMKIYLSKLITVSVGSILIMIVSIFSIGITSIFVFGIYGAFSMVDLLLLVRMFLIQALLYTAYGSIFLMIAFLIKNIGGTMAFSIFFILILGSIIGNSSWGRILLLMDFSPTSIPHPQAVDIGITTAVALSNLVICSGIGGFIFKKQDIK</sequence>
<dbReference type="RefSeq" id="WP_228109496.1">
    <property type="nucleotide sequence ID" value="NZ_JACRTG010000016.1"/>
</dbReference>
<feature type="transmembrane region" description="Helical" evidence="1">
    <location>
        <begin position="147"/>
        <end position="168"/>
    </location>
</feature>
<feature type="transmembrane region" description="Helical" evidence="1">
    <location>
        <begin position="21"/>
        <end position="41"/>
    </location>
</feature>
<evidence type="ECO:0000313" key="2">
    <source>
        <dbReference type="EMBL" id="MBC8587704.1"/>
    </source>
</evidence>
<keyword evidence="1" id="KW-0812">Transmembrane</keyword>
<keyword evidence="3" id="KW-1185">Reference proteome</keyword>
<keyword evidence="1" id="KW-0472">Membrane</keyword>
<proteinExistence type="predicted"/>
<dbReference type="Proteomes" id="UP000601171">
    <property type="component" value="Unassembled WGS sequence"/>
</dbReference>
<evidence type="ECO:0000256" key="1">
    <source>
        <dbReference type="SAM" id="Phobius"/>
    </source>
</evidence>